<evidence type="ECO:0000313" key="2">
    <source>
        <dbReference type="Proteomes" id="UP000253805"/>
    </source>
</evidence>
<dbReference type="SUPFAM" id="SSF47598">
    <property type="entry name" value="Ribbon-helix-helix"/>
    <property type="match status" value="1"/>
</dbReference>
<reference evidence="1 2" key="1">
    <citation type="journal article" date="2018" name="Elife">
        <title>Discovery and characterization of a prevalent human gut bacterial enzyme sufficient for the inactivation of a family of plant toxins.</title>
        <authorList>
            <person name="Koppel N."/>
            <person name="Bisanz J.E."/>
            <person name="Pandelia M.E."/>
            <person name="Turnbaugh P.J."/>
            <person name="Balskus E.P."/>
        </authorList>
    </citation>
    <scope>NUCLEOTIDE SEQUENCE [LARGE SCALE GENOMIC DNA]</scope>
    <source>
        <strain evidence="1 2">OB21 GAM 11</strain>
    </source>
</reference>
<dbReference type="Proteomes" id="UP000253805">
    <property type="component" value="Unassembled WGS sequence"/>
</dbReference>
<protein>
    <recommendedName>
        <fullName evidence="3">Toxin-antitoxin system HicB family antitoxin</fullName>
    </recommendedName>
</protein>
<dbReference type="EMBL" id="PPUT01000024">
    <property type="protein sequence ID" value="RDC42832.1"/>
    <property type="molecule type" value="Genomic_DNA"/>
</dbReference>
<evidence type="ECO:0008006" key="3">
    <source>
        <dbReference type="Google" id="ProtNLM"/>
    </source>
</evidence>
<dbReference type="InterPro" id="IPR008651">
    <property type="entry name" value="Uncharacterised_HicB"/>
</dbReference>
<gene>
    <name evidence="1" type="ORF">C1850_08905</name>
</gene>
<dbReference type="GO" id="GO:0006355">
    <property type="term" value="P:regulation of DNA-templated transcription"/>
    <property type="evidence" value="ECO:0007669"/>
    <property type="project" value="InterPro"/>
</dbReference>
<dbReference type="Pfam" id="PF05534">
    <property type="entry name" value="HicB"/>
    <property type="match status" value="1"/>
</dbReference>
<sequence>MGSQSANVPSQRLRLFIFAWPHYLKRDATAVCARNEPRISCVIVAVVSTVLEDMAESGEEAPTPLASRTYSGKFALRIPPEKHRELAIEAAEQHVSLNQLVVSRL</sequence>
<organism evidence="1 2">
    <name type="scientific">Adlercreutzia equolifaciens subsp. celatus</name>
    <dbReference type="NCBI Taxonomy" id="394340"/>
    <lineage>
        <taxon>Bacteria</taxon>
        <taxon>Bacillati</taxon>
        <taxon>Actinomycetota</taxon>
        <taxon>Coriobacteriia</taxon>
        <taxon>Eggerthellales</taxon>
        <taxon>Eggerthellaceae</taxon>
        <taxon>Adlercreutzia</taxon>
    </lineage>
</organism>
<name>A0A369NZ20_9ACTN</name>
<dbReference type="AlphaFoldDB" id="A0A369NZ20"/>
<proteinExistence type="predicted"/>
<dbReference type="Gene3D" id="1.10.1220.10">
    <property type="entry name" value="Met repressor-like"/>
    <property type="match status" value="1"/>
</dbReference>
<accession>A0A369NZ20</accession>
<evidence type="ECO:0000313" key="1">
    <source>
        <dbReference type="EMBL" id="RDC42832.1"/>
    </source>
</evidence>
<dbReference type="InterPro" id="IPR010985">
    <property type="entry name" value="Ribbon_hlx_hlx"/>
</dbReference>
<comment type="caution">
    <text evidence="1">The sequence shown here is derived from an EMBL/GenBank/DDBJ whole genome shotgun (WGS) entry which is preliminary data.</text>
</comment>
<dbReference type="InterPro" id="IPR013321">
    <property type="entry name" value="Arc_rbn_hlx_hlx"/>
</dbReference>